<proteinExistence type="inferred from homology"/>
<dbReference type="Proteomes" id="UP000311919">
    <property type="component" value="Unassembled WGS sequence"/>
</dbReference>
<keyword evidence="9 11" id="KW-0739">Sodium transport</keyword>
<comment type="similarity">
    <text evidence="11">Belongs to the amiloride-sensitive sodium channel (TC 1.A.6) family.</text>
</comment>
<evidence type="ECO:0000256" key="7">
    <source>
        <dbReference type="ARBA" id="ARBA00023065"/>
    </source>
</evidence>
<keyword evidence="3 11" id="KW-0894">Sodium channel</keyword>
<evidence type="ECO:0000256" key="12">
    <source>
        <dbReference type="SAM" id="Phobius"/>
    </source>
</evidence>
<dbReference type="GO" id="GO:0005886">
    <property type="term" value="C:plasma membrane"/>
    <property type="evidence" value="ECO:0007669"/>
    <property type="project" value="TreeGrafter"/>
</dbReference>
<feature type="transmembrane region" description="Helical" evidence="12">
    <location>
        <begin position="73"/>
        <end position="94"/>
    </location>
</feature>
<gene>
    <name evidence="13" type="ORF">EWB00_002033</name>
</gene>
<dbReference type="PANTHER" id="PTHR11690">
    <property type="entry name" value="AMILORIDE-SENSITIVE SODIUM CHANNEL-RELATED"/>
    <property type="match status" value="1"/>
</dbReference>
<keyword evidence="4 11" id="KW-0812">Transmembrane</keyword>
<dbReference type="Pfam" id="PF00858">
    <property type="entry name" value="ASC"/>
    <property type="match status" value="1"/>
</dbReference>
<dbReference type="OrthoDB" id="6021021at2759"/>
<protein>
    <submittedName>
        <fullName evidence="13">FMRFamide-activated amiloride-sensitive sodium channel</fullName>
    </submittedName>
</protein>
<dbReference type="EMBL" id="SKCS01000169">
    <property type="protein sequence ID" value="TNN14613.1"/>
    <property type="molecule type" value="Genomic_DNA"/>
</dbReference>
<keyword evidence="14" id="KW-1185">Reference proteome</keyword>
<dbReference type="AlphaFoldDB" id="A0A4Z2DDL9"/>
<dbReference type="InterPro" id="IPR001873">
    <property type="entry name" value="ENaC"/>
</dbReference>
<keyword evidence="2 11" id="KW-0813">Transport</keyword>
<evidence type="ECO:0000313" key="14">
    <source>
        <dbReference type="Proteomes" id="UP000311919"/>
    </source>
</evidence>
<sequence>MMLQLDNNDNVNIVQKNDQHLIIDKSISNCYHFNQMKQSNKKVNKINIMEIICDTFSIRGVARLRSRSAFLRGLWLCFVLIMTIGLLLTTYLLVQDYLLYDVSVNIHVALDTKSPFPALTICHHQPFSQNAYYLWRNNDVMSPTLSIYYQNIKAIDAYRLKHDTTVFLNCMRRVNQTMQIEDNCMHMDGFHL</sequence>
<keyword evidence="8 12" id="KW-0472">Membrane</keyword>
<evidence type="ECO:0000256" key="6">
    <source>
        <dbReference type="ARBA" id="ARBA00023053"/>
    </source>
</evidence>
<keyword evidence="5 12" id="KW-1133">Transmembrane helix</keyword>
<organism evidence="13 14">
    <name type="scientific">Schistosoma japonicum</name>
    <name type="common">Blood fluke</name>
    <dbReference type="NCBI Taxonomy" id="6182"/>
    <lineage>
        <taxon>Eukaryota</taxon>
        <taxon>Metazoa</taxon>
        <taxon>Spiralia</taxon>
        <taxon>Lophotrochozoa</taxon>
        <taxon>Platyhelminthes</taxon>
        <taxon>Trematoda</taxon>
        <taxon>Digenea</taxon>
        <taxon>Strigeidida</taxon>
        <taxon>Schistosomatoidea</taxon>
        <taxon>Schistosomatidae</taxon>
        <taxon>Schistosoma</taxon>
    </lineage>
</organism>
<evidence type="ECO:0000256" key="3">
    <source>
        <dbReference type="ARBA" id="ARBA00022461"/>
    </source>
</evidence>
<evidence type="ECO:0000256" key="4">
    <source>
        <dbReference type="ARBA" id="ARBA00022692"/>
    </source>
</evidence>
<dbReference type="STRING" id="6182.A0A4Z2DDL9"/>
<reference evidence="13 14" key="1">
    <citation type="submission" date="2019-03" db="EMBL/GenBank/DDBJ databases">
        <title>An improved genome assembly of the fluke Schistosoma japonicum.</title>
        <authorList>
            <person name="Hu W."/>
            <person name="Luo F."/>
            <person name="Yin M."/>
            <person name="Mo X."/>
            <person name="Sun C."/>
            <person name="Wu Q."/>
            <person name="Zhu B."/>
            <person name="Xiang M."/>
            <person name="Wang J."/>
            <person name="Wang Y."/>
            <person name="Zhang T."/>
            <person name="Xu B."/>
            <person name="Zheng H."/>
            <person name="Feng Z."/>
        </authorList>
    </citation>
    <scope>NUCLEOTIDE SEQUENCE [LARGE SCALE GENOMIC DNA]</scope>
    <source>
        <strain evidence="13">HuSjv2</strain>
        <tissue evidence="13">Worms</tissue>
    </source>
</reference>
<evidence type="ECO:0000256" key="8">
    <source>
        <dbReference type="ARBA" id="ARBA00023136"/>
    </source>
</evidence>
<keyword evidence="7 11" id="KW-0406">Ion transport</keyword>
<evidence type="ECO:0000256" key="1">
    <source>
        <dbReference type="ARBA" id="ARBA00004141"/>
    </source>
</evidence>
<evidence type="ECO:0000256" key="9">
    <source>
        <dbReference type="ARBA" id="ARBA00023201"/>
    </source>
</evidence>
<name>A0A4Z2DDL9_SCHJA</name>
<accession>A0A4Z2DDL9</accession>
<comment type="caution">
    <text evidence="13">The sequence shown here is derived from an EMBL/GenBank/DDBJ whole genome shotgun (WGS) entry which is preliminary data.</text>
</comment>
<evidence type="ECO:0000256" key="2">
    <source>
        <dbReference type="ARBA" id="ARBA00022448"/>
    </source>
</evidence>
<dbReference type="GO" id="GO:0015280">
    <property type="term" value="F:ligand-gated sodium channel activity"/>
    <property type="evidence" value="ECO:0007669"/>
    <property type="project" value="TreeGrafter"/>
</dbReference>
<evidence type="ECO:0000313" key="13">
    <source>
        <dbReference type="EMBL" id="TNN14613.1"/>
    </source>
</evidence>
<dbReference type="PANTHER" id="PTHR11690:SF248">
    <property type="entry name" value="PICKPOCKET 17, ISOFORM A"/>
    <property type="match status" value="1"/>
</dbReference>
<comment type="subcellular location">
    <subcellularLocation>
        <location evidence="1">Membrane</location>
        <topology evidence="1">Multi-pass membrane protein</topology>
    </subcellularLocation>
</comment>
<evidence type="ECO:0000256" key="5">
    <source>
        <dbReference type="ARBA" id="ARBA00022989"/>
    </source>
</evidence>
<keyword evidence="10 11" id="KW-0407">Ion channel</keyword>
<keyword evidence="6" id="KW-0915">Sodium</keyword>
<evidence type="ECO:0000256" key="10">
    <source>
        <dbReference type="ARBA" id="ARBA00023303"/>
    </source>
</evidence>
<evidence type="ECO:0000256" key="11">
    <source>
        <dbReference type="RuleBase" id="RU000679"/>
    </source>
</evidence>